<evidence type="ECO:0000256" key="2">
    <source>
        <dbReference type="ARBA" id="ARBA00023043"/>
    </source>
</evidence>
<name>A0A433QNP4_9FUNG</name>
<dbReference type="SUPFAM" id="SSF48403">
    <property type="entry name" value="Ankyrin repeat"/>
    <property type="match status" value="1"/>
</dbReference>
<gene>
    <name evidence="3" type="ORF">BC938DRAFT_477936</name>
</gene>
<sequence>MNYNSHSDTDHIHGPSCVHTHTPYHQTLDELDFQRSLHGACSQPDLARAQLLLDRKGARIVNERDANGYTPLMYDSTMPPAQVTAPFASFSSPTLLNRTRRRPPSSPRYSLLFSYLSLPFCSFPSDPTHPPETLFLQPLHRAASQGHLAVVRLLLSPSSGADPTIRDVDGRTAEDRAREAGFEEVAEEIARRGYDEREMAWSQ</sequence>
<evidence type="ECO:0000313" key="3">
    <source>
        <dbReference type="EMBL" id="RUS31379.1"/>
    </source>
</evidence>
<keyword evidence="4" id="KW-1185">Reference proteome</keyword>
<dbReference type="EMBL" id="RBNJ01003010">
    <property type="protein sequence ID" value="RUS31379.1"/>
    <property type="molecule type" value="Genomic_DNA"/>
</dbReference>
<keyword evidence="1" id="KW-0677">Repeat</keyword>
<dbReference type="Gene3D" id="1.25.40.20">
    <property type="entry name" value="Ankyrin repeat-containing domain"/>
    <property type="match status" value="2"/>
</dbReference>
<dbReference type="AlphaFoldDB" id="A0A433QNP4"/>
<dbReference type="InterPro" id="IPR036770">
    <property type="entry name" value="Ankyrin_rpt-contain_sf"/>
</dbReference>
<dbReference type="Proteomes" id="UP000274822">
    <property type="component" value="Unassembled WGS sequence"/>
</dbReference>
<reference evidence="3 4" key="1">
    <citation type="journal article" date="2018" name="New Phytol.">
        <title>Phylogenomics of Endogonaceae and evolution of mycorrhizas within Mucoromycota.</title>
        <authorList>
            <person name="Chang Y."/>
            <person name="Desiro A."/>
            <person name="Na H."/>
            <person name="Sandor L."/>
            <person name="Lipzen A."/>
            <person name="Clum A."/>
            <person name="Barry K."/>
            <person name="Grigoriev I.V."/>
            <person name="Martin F.M."/>
            <person name="Stajich J.E."/>
            <person name="Smith M.E."/>
            <person name="Bonito G."/>
            <person name="Spatafora J.W."/>
        </authorList>
    </citation>
    <scope>NUCLEOTIDE SEQUENCE [LARGE SCALE GENOMIC DNA]</scope>
    <source>
        <strain evidence="3 4">AD002</strain>
    </source>
</reference>
<comment type="caution">
    <text evidence="3">The sequence shown here is derived from an EMBL/GenBank/DDBJ whole genome shotgun (WGS) entry which is preliminary data.</text>
</comment>
<dbReference type="Pfam" id="PF00023">
    <property type="entry name" value="Ank"/>
    <property type="match status" value="1"/>
</dbReference>
<proteinExistence type="predicted"/>
<dbReference type="PANTHER" id="PTHR24171">
    <property type="entry name" value="ANKYRIN REPEAT DOMAIN-CONTAINING PROTEIN 39-RELATED"/>
    <property type="match status" value="1"/>
</dbReference>
<keyword evidence="2" id="KW-0040">ANK repeat</keyword>
<protein>
    <submittedName>
        <fullName evidence="3">Uncharacterized protein</fullName>
    </submittedName>
</protein>
<evidence type="ECO:0000256" key="1">
    <source>
        <dbReference type="ARBA" id="ARBA00022737"/>
    </source>
</evidence>
<organism evidence="3 4">
    <name type="scientific">Jimgerdemannia flammicorona</name>
    <dbReference type="NCBI Taxonomy" id="994334"/>
    <lineage>
        <taxon>Eukaryota</taxon>
        <taxon>Fungi</taxon>
        <taxon>Fungi incertae sedis</taxon>
        <taxon>Mucoromycota</taxon>
        <taxon>Mucoromycotina</taxon>
        <taxon>Endogonomycetes</taxon>
        <taxon>Endogonales</taxon>
        <taxon>Endogonaceae</taxon>
        <taxon>Jimgerdemannia</taxon>
    </lineage>
</organism>
<evidence type="ECO:0000313" key="4">
    <source>
        <dbReference type="Proteomes" id="UP000274822"/>
    </source>
</evidence>
<accession>A0A433QNP4</accession>
<dbReference type="InterPro" id="IPR002110">
    <property type="entry name" value="Ankyrin_rpt"/>
</dbReference>